<evidence type="ECO:0000313" key="1">
    <source>
        <dbReference type="EMBL" id="MBB5432390.1"/>
    </source>
</evidence>
<gene>
    <name evidence="1" type="ORF">HDA36_002474</name>
</gene>
<comment type="caution">
    <text evidence="1">The sequence shown here is derived from an EMBL/GenBank/DDBJ whole genome shotgun (WGS) entry which is preliminary data.</text>
</comment>
<dbReference type="Proteomes" id="UP000572635">
    <property type="component" value="Unassembled WGS sequence"/>
</dbReference>
<dbReference type="EMBL" id="JACHDB010000001">
    <property type="protein sequence ID" value="MBB5432390.1"/>
    <property type="molecule type" value="Genomic_DNA"/>
</dbReference>
<name>A0A7W8QM95_9ACTN</name>
<dbReference type="AlphaFoldDB" id="A0A7W8QM95"/>
<dbReference type="RefSeq" id="WP_184391963.1">
    <property type="nucleotide sequence ID" value="NZ_BAAAJD010000042.1"/>
</dbReference>
<accession>A0A7W8QM95</accession>
<reference evidence="1 2" key="1">
    <citation type="submission" date="2020-08" db="EMBL/GenBank/DDBJ databases">
        <title>Sequencing the genomes of 1000 actinobacteria strains.</title>
        <authorList>
            <person name="Klenk H.-P."/>
        </authorList>
    </citation>
    <scope>NUCLEOTIDE SEQUENCE [LARGE SCALE GENOMIC DNA]</scope>
    <source>
        <strain evidence="1 2">DSM 44551</strain>
    </source>
</reference>
<protein>
    <submittedName>
        <fullName evidence="1">Uncharacterized protein</fullName>
    </submittedName>
</protein>
<organism evidence="1 2">
    <name type="scientific">Nocardiopsis composta</name>
    <dbReference type="NCBI Taxonomy" id="157465"/>
    <lineage>
        <taxon>Bacteria</taxon>
        <taxon>Bacillati</taxon>
        <taxon>Actinomycetota</taxon>
        <taxon>Actinomycetes</taxon>
        <taxon>Streptosporangiales</taxon>
        <taxon>Nocardiopsidaceae</taxon>
        <taxon>Nocardiopsis</taxon>
    </lineage>
</organism>
<evidence type="ECO:0000313" key="2">
    <source>
        <dbReference type="Proteomes" id="UP000572635"/>
    </source>
</evidence>
<sequence>MRMECLGNRGTDLPVQDIDHYGTEHTRFDVTVGREYTVYALTMAGPRLDVLIADDTGRPGWYPAPLFRVTDPALPAHWEFAYPPAAGRPGAGGPAADTARWGYPEVVRSERHGAGLVERDPDALLVFYREQQRYRPEEREG</sequence>
<proteinExistence type="predicted"/>
<keyword evidence="2" id="KW-1185">Reference proteome</keyword>